<sequence length="159" mass="17647">MAKRKNRGQTMLESMRNASTSQHDNEAETIRQTPEALVGSNGDTSTDNINLICDYKCCECYGSGRTDQLDGFVPMLKVDCLPCHPLEKLVARRSDEEEMLSRKQSFSHIITPKVENIQSLALAAFIETERASNKENSIPSPTESTRSISSILRASTSFS</sequence>
<organism evidence="2 3">
    <name type="scientific">Forsythia ovata</name>
    <dbReference type="NCBI Taxonomy" id="205694"/>
    <lineage>
        <taxon>Eukaryota</taxon>
        <taxon>Viridiplantae</taxon>
        <taxon>Streptophyta</taxon>
        <taxon>Embryophyta</taxon>
        <taxon>Tracheophyta</taxon>
        <taxon>Spermatophyta</taxon>
        <taxon>Magnoliopsida</taxon>
        <taxon>eudicotyledons</taxon>
        <taxon>Gunneridae</taxon>
        <taxon>Pentapetalae</taxon>
        <taxon>asterids</taxon>
        <taxon>lamiids</taxon>
        <taxon>Lamiales</taxon>
        <taxon>Oleaceae</taxon>
        <taxon>Forsythieae</taxon>
        <taxon>Forsythia</taxon>
    </lineage>
</organism>
<proteinExistence type="predicted"/>
<evidence type="ECO:0000313" key="2">
    <source>
        <dbReference type="EMBL" id="KAL2559615.1"/>
    </source>
</evidence>
<accession>A0ABD1XD57</accession>
<feature type="compositionally biased region" description="Polar residues" evidence="1">
    <location>
        <begin position="8"/>
        <end position="22"/>
    </location>
</feature>
<feature type="compositionally biased region" description="Polar residues" evidence="1">
    <location>
        <begin position="134"/>
        <end position="159"/>
    </location>
</feature>
<feature type="region of interest" description="Disordered" evidence="1">
    <location>
        <begin position="1"/>
        <end position="41"/>
    </location>
</feature>
<dbReference type="Proteomes" id="UP001604277">
    <property type="component" value="Unassembled WGS sequence"/>
</dbReference>
<feature type="region of interest" description="Disordered" evidence="1">
    <location>
        <begin position="132"/>
        <end position="159"/>
    </location>
</feature>
<reference evidence="3" key="1">
    <citation type="submission" date="2024-07" db="EMBL/GenBank/DDBJ databases">
        <title>Two chromosome-level genome assemblies of Korean endemic species Abeliophyllum distichum and Forsythia ovata (Oleaceae).</title>
        <authorList>
            <person name="Jang H."/>
        </authorList>
    </citation>
    <scope>NUCLEOTIDE SEQUENCE [LARGE SCALE GENOMIC DNA]</scope>
</reference>
<keyword evidence="3" id="KW-1185">Reference proteome</keyword>
<name>A0ABD1XD57_9LAMI</name>
<gene>
    <name evidence="2" type="ORF">Fot_04354</name>
</gene>
<protein>
    <submittedName>
        <fullName evidence="2">Uncharacterized protein</fullName>
    </submittedName>
</protein>
<evidence type="ECO:0000256" key="1">
    <source>
        <dbReference type="SAM" id="MobiDB-lite"/>
    </source>
</evidence>
<dbReference type="AlphaFoldDB" id="A0ABD1XD57"/>
<evidence type="ECO:0000313" key="3">
    <source>
        <dbReference type="Proteomes" id="UP001604277"/>
    </source>
</evidence>
<dbReference type="EMBL" id="JBFOLJ010000001">
    <property type="protein sequence ID" value="KAL2559615.1"/>
    <property type="molecule type" value="Genomic_DNA"/>
</dbReference>
<comment type="caution">
    <text evidence="2">The sequence shown here is derived from an EMBL/GenBank/DDBJ whole genome shotgun (WGS) entry which is preliminary data.</text>
</comment>